<dbReference type="PANTHER" id="PTHR24305:SF166">
    <property type="entry name" value="CYTOCHROME P450 12A4, MITOCHONDRIAL-RELATED"/>
    <property type="match status" value="1"/>
</dbReference>
<dbReference type="SUPFAM" id="SSF48264">
    <property type="entry name" value="Cytochrome P450"/>
    <property type="match status" value="1"/>
</dbReference>
<dbReference type="GO" id="GO:0020037">
    <property type="term" value="F:heme binding"/>
    <property type="evidence" value="ECO:0007669"/>
    <property type="project" value="InterPro"/>
</dbReference>
<dbReference type="GO" id="GO:0004497">
    <property type="term" value="F:monooxygenase activity"/>
    <property type="evidence" value="ECO:0007669"/>
    <property type="project" value="InterPro"/>
</dbReference>
<dbReference type="Pfam" id="PF00067">
    <property type="entry name" value="p450"/>
    <property type="match status" value="1"/>
</dbReference>
<proteinExistence type="inferred from homology"/>
<dbReference type="InterPro" id="IPR050121">
    <property type="entry name" value="Cytochrome_P450_monoxygenase"/>
</dbReference>
<feature type="binding site" description="axial binding residue" evidence="2">
    <location>
        <position position="162"/>
    </location>
    <ligand>
        <name>heme</name>
        <dbReference type="ChEBI" id="CHEBI:30413"/>
    </ligand>
    <ligandPart>
        <name>Fe</name>
        <dbReference type="ChEBI" id="CHEBI:18248"/>
    </ligandPart>
</feature>
<dbReference type="Proteomes" id="UP001365542">
    <property type="component" value="Unassembled WGS sequence"/>
</dbReference>
<protein>
    <recommendedName>
        <fullName evidence="5">Cytochrome P450</fullName>
    </recommendedName>
</protein>
<keyword evidence="2" id="KW-0408">Iron</keyword>
<comment type="caution">
    <text evidence="3">The sequence shown here is derived from an EMBL/GenBank/DDBJ whole genome shotgun (WGS) entry which is preliminary data.</text>
</comment>
<evidence type="ECO:0000313" key="3">
    <source>
        <dbReference type="EMBL" id="KAK6537359.1"/>
    </source>
</evidence>
<reference evidence="3 4" key="1">
    <citation type="submission" date="2019-10" db="EMBL/GenBank/DDBJ databases">
        <authorList>
            <person name="Palmer J.M."/>
        </authorList>
    </citation>
    <scope>NUCLEOTIDE SEQUENCE [LARGE SCALE GENOMIC DNA]</scope>
    <source>
        <strain evidence="3 4">TWF694</strain>
    </source>
</reference>
<dbReference type="GO" id="GO:0005506">
    <property type="term" value="F:iron ion binding"/>
    <property type="evidence" value="ECO:0007669"/>
    <property type="project" value="InterPro"/>
</dbReference>
<dbReference type="EMBL" id="JAVHJO010000009">
    <property type="protein sequence ID" value="KAK6537359.1"/>
    <property type="molecule type" value="Genomic_DNA"/>
</dbReference>
<keyword evidence="2" id="KW-0479">Metal-binding</keyword>
<dbReference type="AlphaFoldDB" id="A0AAV9X864"/>
<dbReference type="PANTHER" id="PTHR24305">
    <property type="entry name" value="CYTOCHROME P450"/>
    <property type="match status" value="1"/>
</dbReference>
<name>A0AAV9X864_9PEZI</name>
<dbReference type="Gene3D" id="1.10.630.10">
    <property type="entry name" value="Cytochrome P450"/>
    <property type="match status" value="1"/>
</dbReference>
<evidence type="ECO:0000313" key="4">
    <source>
        <dbReference type="Proteomes" id="UP001365542"/>
    </source>
</evidence>
<dbReference type="GO" id="GO:0016705">
    <property type="term" value="F:oxidoreductase activity, acting on paired donors, with incorporation or reduction of molecular oxygen"/>
    <property type="evidence" value="ECO:0007669"/>
    <property type="project" value="InterPro"/>
</dbReference>
<gene>
    <name evidence="3" type="ORF">TWF694_011551</name>
</gene>
<keyword evidence="4" id="KW-1185">Reference proteome</keyword>
<keyword evidence="2" id="KW-0349">Heme</keyword>
<evidence type="ECO:0000256" key="1">
    <source>
        <dbReference type="ARBA" id="ARBA00010617"/>
    </source>
</evidence>
<organism evidence="3 4">
    <name type="scientific">Orbilia ellipsospora</name>
    <dbReference type="NCBI Taxonomy" id="2528407"/>
    <lineage>
        <taxon>Eukaryota</taxon>
        <taxon>Fungi</taxon>
        <taxon>Dikarya</taxon>
        <taxon>Ascomycota</taxon>
        <taxon>Pezizomycotina</taxon>
        <taxon>Orbiliomycetes</taxon>
        <taxon>Orbiliales</taxon>
        <taxon>Orbiliaceae</taxon>
        <taxon>Orbilia</taxon>
    </lineage>
</organism>
<comment type="similarity">
    <text evidence="1">Belongs to the cytochrome P450 family.</text>
</comment>
<evidence type="ECO:0008006" key="5">
    <source>
        <dbReference type="Google" id="ProtNLM"/>
    </source>
</evidence>
<accession>A0AAV9X864</accession>
<dbReference type="InterPro" id="IPR036396">
    <property type="entry name" value="Cyt_P450_sf"/>
</dbReference>
<sequence length="221" mass="25177">MDDPTCKYRLTMNQFIDDTFTFSAAGSHTTHITATYIMWAIYKDREVLQRLYDEIKTIEAAGLEITVDELRKLPYFEAMITEGLRLYTTIAGSIPRVVPKGGRQLGPHFLPEDTGILSPIYAIHHNTDLFQDPFSFKPERWMDATKEMRDAIVAFGGPGRPCPGQNLAMFELRLILAFLISRCPDLEPAESCTKECMQLTELLLLFPKGGKCEFRKRGYKV</sequence>
<dbReference type="InterPro" id="IPR001128">
    <property type="entry name" value="Cyt_P450"/>
</dbReference>
<evidence type="ECO:0000256" key="2">
    <source>
        <dbReference type="PIRSR" id="PIRSR602401-1"/>
    </source>
</evidence>
<dbReference type="PRINTS" id="PR00463">
    <property type="entry name" value="EP450I"/>
</dbReference>
<dbReference type="InterPro" id="IPR002401">
    <property type="entry name" value="Cyt_P450_E_grp-I"/>
</dbReference>
<dbReference type="PRINTS" id="PR00385">
    <property type="entry name" value="P450"/>
</dbReference>
<comment type="cofactor">
    <cofactor evidence="2">
        <name>heme</name>
        <dbReference type="ChEBI" id="CHEBI:30413"/>
    </cofactor>
</comment>